<dbReference type="InterPro" id="IPR000182">
    <property type="entry name" value="GNAT_dom"/>
</dbReference>
<name>A0A9P6RK26_9FUNG</name>
<evidence type="ECO:0000313" key="3">
    <source>
        <dbReference type="EMBL" id="KAG0319542.1"/>
    </source>
</evidence>
<feature type="region of interest" description="Disordered" evidence="1">
    <location>
        <begin position="1"/>
        <end position="40"/>
    </location>
</feature>
<sequence length="501" mass="57770">MGVETLPLDEGARTPPQKTRSKSFQNIPEGYGTPSVKRRSDRIKQQKFMDFVKEGDTITTPRGSSINSTFPKELEFLSPSSPRRVGLDQFKRRLQFKSGARSSLMKSDEYKAFERKEKIREFQEYQRGKRNNAHFKSRGLSLPAISKTRQTSVLAPNKEGEAPKVQFIARHNLRPRPIRATASDLTDMLLTGPLRKGSIEKRKSQYKRVKSHGSLDFTSWKDRDEVWRTKRLANYMSSSKMAREEALFKKRNLSICGWGNPQKNLGNYLSICWDYNPDLDADKDQSLPDLVPSVLNRQNTEGVCVESGVIYYPQVIETPDNLYLNGYCFTIQSELALKFEPAQRVLFDQASELVQRSFWQYNMDLSLDSSLDDDFTIDIFVSSMPSTEMSQITVRGMTQFILMKGYIYVDKICVGQEYQKMGIGAFMMERVYKVARKRNKDILLYALGPVVDVYKRWGFEYCKEWPPIPGDIGVIMRKRIRTEVVVDNKYEGLEWNGTCFA</sequence>
<gene>
    <name evidence="3" type="ORF">BGZ99_005028</name>
</gene>
<accession>A0A9P6RK26</accession>
<comment type="caution">
    <text evidence="3">The sequence shown here is derived from an EMBL/GenBank/DDBJ whole genome shotgun (WGS) entry which is preliminary data.</text>
</comment>
<protein>
    <recommendedName>
        <fullName evidence="2">N-acetyltransferase domain-containing protein</fullName>
    </recommendedName>
</protein>
<dbReference type="Pfam" id="PF00583">
    <property type="entry name" value="Acetyltransf_1"/>
    <property type="match status" value="1"/>
</dbReference>
<dbReference type="PROSITE" id="PS51186">
    <property type="entry name" value="GNAT"/>
    <property type="match status" value="1"/>
</dbReference>
<proteinExistence type="predicted"/>
<organism evidence="3 4">
    <name type="scientific">Dissophora globulifera</name>
    <dbReference type="NCBI Taxonomy" id="979702"/>
    <lineage>
        <taxon>Eukaryota</taxon>
        <taxon>Fungi</taxon>
        <taxon>Fungi incertae sedis</taxon>
        <taxon>Mucoromycota</taxon>
        <taxon>Mortierellomycotina</taxon>
        <taxon>Mortierellomycetes</taxon>
        <taxon>Mortierellales</taxon>
        <taxon>Mortierellaceae</taxon>
        <taxon>Dissophora</taxon>
    </lineage>
</organism>
<dbReference type="GO" id="GO:0016747">
    <property type="term" value="F:acyltransferase activity, transferring groups other than amino-acyl groups"/>
    <property type="evidence" value="ECO:0007669"/>
    <property type="project" value="InterPro"/>
</dbReference>
<dbReference type="CDD" id="cd04301">
    <property type="entry name" value="NAT_SF"/>
    <property type="match status" value="1"/>
</dbReference>
<dbReference type="Gene3D" id="3.40.630.30">
    <property type="match status" value="1"/>
</dbReference>
<dbReference type="OrthoDB" id="2115692at2759"/>
<dbReference type="InterPro" id="IPR016181">
    <property type="entry name" value="Acyl_CoA_acyltransferase"/>
</dbReference>
<dbReference type="EMBL" id="JAAAIP010000319">
    <property type="protein sequence ID" value="KAG0319542.1"/>
    <property type="molecule type" value="Genomic_DNA"/>
</dbReference>
<dbReference type="Proteomes" id="UP000738325">
    <property type="component" value="Unassembled WGS sequence"/>
</dbReference>
<dbReference type="SUPFAM" id="SSF55729">
    <property type="entry name" value="Acyl-CoA N-acyltransferases (Nat)"/>
    <property type="match status" value="1"/>
</dbReference>
<evidence type="ECO:0000259" key="2">
    <source>
        <dbReference type="PROSITE" id="PS51186"/>
    </source>
</evidence>
<reference evidence="3" key="1">
    <citation type="journal article" date="2020" name="Fungal Divers.">
        <title>Resolving the Mortierellaceae phylogeny through synthesis of multi-gene phylogenetics and phylogenomics.</title>
        <authorList>
            <person name="Vandepol N."/>
            <person name="Liber J."/>
            <person name="Desiro A."/>
            <person name="Na H."/>
            <person name="Kennedy M."/>
            <person name="Barry K."/>
            <person name="Grigoriev I.V."/>
            <person name="Miller A.N."/>
            <person name="O'Donnell K."/>
            <person name="Stajich J.E."/>
            <person name="Bonito G."/>
        </authorList>
    </citation>
    <scope>NUCLEOTIDE SEQUENCE</scope>
    <source>
        <strain evidence="3">REB-010B</strain>
    </source>
</reference>
<evidence type="ECO:0000256" key="1">
    <source>
        <dbReference type="SAM" id="MobiDB-lite"/>
    </source>
</evidence>
<evidence type="ECO:0000313" key="4">
    <source>
        <dbReference type="Proteomes" id="UP000738325"/>
    </source>
</evidence>
<dbReference type="AlphaFoldDB" id="A0A9P6RK26"/>
<feature type="domain" description="N-acetyltransferase" evidence="2">
    <location>
        <begin position="337"/>
        <end position="481"/>
    </location>
</feature>
<feature type="compositionally biased region" description="Polar residues" evidence="1">
    <location>
        <begin position="16"/>
        <end position="26"/>
    </location>
</feature>
<keyword evidence="4" id="KW-1185">Reference proteome</keyword>